<dbReference type="KEGG" id="fmg:HYN48_14045"/>
<feature type="transmembrane region" description="Helical" evidence="1">
    <location>
        <begin position="14"/>
        <end position="32"/>
    </location>
</feature>
<reference evidence="2 3" key="1">
    <citation type="submission" date="2018-04" db="EMBL/GenBank/DDBJ databases">
        <title>Genome sequencing of Flavobacterium sp. HYN0048.</title>
        <authorList>
            <person name="Yi H."/>
            <person name="Baek C."/>
        </authorList>
    </citation>
    <scope>NUCLEOTIDE SEQUENCE [LARGE SCALE GENOMIC DNA]</scope>
    <source>
        <strain evidence="2 3">HYN0048</strain>
    </source>
</reference>
<keyword evidence="1" id="KW-0472">Membrane</keyword>
<dbReference type="AlphaFoldDB" id="A0A2S0RJ14"/>
<keyword evidence="3" id="KW-1185">Reference proteome</keyword>
<keyword evidence="1" id="KW-0812">Transmembrane</keyword>
<sequence length="166" mass="19416">MNLILERSLDFRQFQNLVILTFVTMMILLGMLNSVEFSSYILIELILVFLNILFLGILFTKKGLRVENGNLFVCVFLFGLILKKTLLKTSEFQEINLQKGKLSTNYAYSYDIKEFHNWEPDLNHSVTSFTICMINENQKQKILMLTKPEKTKLAINFIVENTNLKY</sequence>
<feature type="transmembrane region" description="Helical" evidence="1">
    <location>
        <begin position="38"/>
        <end position="59"/>
    </location>
</feature>
<evidence type="ECO:0000256" key="1">
    <source>
        <dbReference type="SAM" id="Phobius"/>
    </source>
</evidence>
<organism evidence="2 3">
    <name type="scientific">Flavobacterium magnum</name>
    <dbReference type="NCBI Taxonomy" id="2162713"/>
    <lineage>
        <taxon>Bacteria</taxon>
        <taxon>Pseudomonadati</taxon>
        <taxon>Bacteroidota</taxon>
        <taxon>Flavobacteriia</taxon>
        <taxon>Flavobacteriales</taxon>
        <taxon>Flavobacteriaceae</taxon>
        <taxon>Flavobacterium</taxon>
    </lineage>
</organism>
<name>A0A2S0RJ14_9FLAO</name>
<dbReference type="EMBL" id="CP028811">
    <property type="protein sequence ID" value="AWA31121.1"/>
    <property type="molecule type" value="Genomic_DNA"/>
</dbReference>
<gene>
    <name evidence="2" type="ORF">HYN48_14045</name>
</gene>
<proteinExistence type="predicted"/>
<dbReference type="OrthoDB" id="1363180at2"/>
<evidence type="ECO:0000313" key="3">
    <source>
        <dbReference type="Proteomes" id="UP000244193"/>
    </source>
</evidence>
<dbReference type="Proteomes" id="UP000244193">
    <property type="component" value="Chromosome"/>
</dbReference>
<keyword evidence="1" id="KW-1133">Transmembrane helix</keyword>
<dbReference type="RefSeq" id="WP_108372805.1">
    <property type="nucleotide sequence ID" value="NZ_CP028811.1"/>
</dbReference>
<accession>A0A2S0RJ14</accession>
<evidence type="ECO:0000313" key="2">
    <source>
        <dbReference type="EMBL" id="AWA31121.1"/>
    </source>
</evidence>
<protein>
    <submittedName>
        <fullName evidence="2">Uncharacterized protein</fullName>
    </submittedName>
</protein>